<accession>A0A4R6EKU3</accession>
<evidence type="ECO:0000313" key="3">
    <source>
        <dbReference type="EMBL" id="TDN59426.1"/>
    </source>
</evidence>
<feature type="region of interest" description="Disordered" evidence="1">
    <location>
        <begin position="303"/>
        <end position="332"/>
    </location>
</feature>
<dbReference type="Pfam" id="PF02120">
    <property type="entry name" value="Flg_hook"/>
    <property type="match status" value="1"/>
</dbReference>
<dbReference type="EMBL" id="SNVX01000004">
    <property type="protein sequence ID" value="TDN59426.1"/>
    <property type="molecule type" value="Genomic_DNA"/>
</dbReference>
<keyword evidence="3" id="KW-0966">Cell projection</keyword>
<comment type="caution">
    <text evidence="3">The sequence shown here is derived from an EMBL/GenBank/DDBJ whole genome shotgun (WGS) entry which is preliminary data.</text>
</comment>
<keyword evidence="3" id="KW-0282">Flagellum</keyword>
<keyword evidence="3" id="KW-0969">Cilium</keyword>
<dbReference type="InterPro" id="IPR052563">
    <property type="entry name" value="FliK"/>
</dbReference>
<dbReference type="OrthoDB" id="1792985at2"/>
<protein>
    <submittedName>
        <fullName evidence="3">Flagellar hook-length control protein FliK</fullName>
    </submittedName>
</protein>
<evidence type="ECO:0000256" key="1">
    <source>
        <dbReference type="SAM" id="MobiDB-lite"/>
    </source>
</evidence>
<reference evidence="3 4" key="1">
    <citation type="submission" date="2019-03" db="EMBL/GenBank/DDBJ databases">
        <title>Genomic analyses of the natural microbiome of Caenorhabditis elegans.</title>
        <authorList>
            <person name="Samuel B."/>
        </authorList>
    </citation>
    <scope>NUCLEOTIDE SEQUENCE [LARGE SCALE GENOMIC DNA]</scope>
    <source>
        <strain evidence="3 4">BIGb0156</strain>
    </source>
</reference>
<feature type="domain" description="Flagellar hook-length control protein-like C-terminal" evidence="2">
    <location>
        <begin position="228"/>
        <end position="307"/>
    </location>
</feature>
<dbReference type="PANTHER" id="PTHR37533:SF2">
    <property type="entry name" value="FLAGELLAR HOOK-LENGTH CONTROL PROTEIN"/>
    <property type="match status" value="1"/>
</dbReference>
<dbReference type="RefSeq" id="WP_133460875.1">
    <property type="nucleotide sequence ID" value="NZ_SNVX01000004.1"/>
</dbReference>
<proteinExistence type="predicted"/>
<sequence>MSIDITRLLTGGAEALPKTGELTCGLTGKDFGITLDEKRADLELEMLPFAAELLAQTPINMPVAEGERDGESLKETALPEEMLAALTASDAEDNPQWQLQQLVTRNAAGGTEEVRPEAIKTSTRPSAADIMTAVVSKTTGKAEKPLAVADKPLTTAAVVNGVADKVPVSTPPVSVVDVAPTSDASLAVNVNPVTLPSVARPVISTAPVPVATVSTPPESPEWKHSISQQIVMFSRNGIHNAEIRLHPEELGSLHITLRLHQEQAQVHIVSEHAQVRQAMEQAMPQLRAAMAEAGIQLGQANVSADNPFAGADTHGEQASAEQQAQHDGDEPVTDEQIVPQLLTTTPGNVYGINTFA</sequence>
<dbReference type="Proteomes" id="UP000295530">
    <property type="component" value="Unassembled WGS sequence"/>
</dbReference>
<organism evidence="3 4">
    <name type="scientific">Scandinavium goeteborgense</name>
    <dbReference type="NCBI Taxonomy" id="1851514"/>
    <lineage>
        <taxon>Bacteria</taxon>
        <taxon>Pseudomonadati</taxon>
        <taxon>Pseudomonadota</taxon>
        <taxon>Gammaproteobacteria</taxon>
        <taxon>Enterobacterales</taxon>
        <taxon>Enterobacteriaceae</taxon>
        <taxon>Scandinavium</taxon>
    </lineage>
</organism>
<dbReference type="Gene3D" id="3.30.750.140">
    <property type="match status" value="1"/>
</dbReference>
<evidence type="ECO:0000259" key="2">
    <source>
        <dbReference type="Pfam" id="PF02120"/>
    </source>
</evidence>
<dbReference type="InterPro" id="IPR038610">
    <property type="entry name" value="FliK-like_C_sf"/>
</dbReference>
<dbReference type="PANTHER" id="PTHR37533">
    <property type="entry name" value="FLAGELLAR HOOK-LENGTH CONTROL PROTEIN"/>
    <property type="match status" value="1"/>
</dbReference>
<dbReference type="CDD" id="cd17470">
    <property type="entry name" value="T3SS_Flik_C"/>
    <property type="match status" value="1"/>
</dbReference>
<evidence type="ECO:0000313" key="4">
    <source>
        <dbReference type="Proteomes" id="UP000295530"/>
    </source>
</evidence>
<dbReference type="AlphaFoldDB" id="A0A4R6EKU3"/>
<keyword evidence="4" id="KW-1185">Reference proteome</keyword>
<gene>
    <name evidence="3" type="ORF">EC847_10427</name>
</gene>
<name>A0A4R6EKU3_SCAGO</name>
<dbReference type="InterPro" id="IPR021136">
    <property type="entry name" value="Flagellar_hook_control-like_C"/>
</dbReference>